<gene>
    <name evidence="2" type="ORF">BN3087_210017</name>
</gene>
<feature type="transmembrane region" description="Helical" evidence="1">
    <location>
        <begin position="145"/>
        <end position="168"/>
    </location>
</feature>
<evidence type="ECO:0000313" key="2">
    <source>
        <dbReference type="EMBL" id="CUV65170.1"/>
    </source>
</evidence>
<dbReference type="SUPFAM" id="SSF103190">
    <property type="entry name" value="Sensory domain-like"/>
    <property type="match status" value="1"/>
</dbReference>
<keyword evidence="1" id="KW-0472">Membrane</keyword>
<evidence type="ECO:0008006" key="3">
    <source>
        <dbReference type="Google" id="ProtNLM"/>
    </source>
</evidence>
<feature type="transmembrane region" description="Helical" evidence="1">
    <location>
        <begin position="228"/>
        <end position="249"/>
    </location>
</feature>
<accession>A0A0S4XLG9</accession>
<feature type="transmembrane region" description="Helical" evidence="1">
    <location>
        <begin position="180"/>
        <end position="198"/>
    </location>
</feature>
<dbReference type="AlphaFoldDB" id="A0A0S4XLG9"/>
<evidence type="ECO:0000256" key="1">
    <source>
        <dbReference type="SAM" id="Phobius"/>
    </source>
</evidence>
<keyword evidence="1" id="KW-1133">Transmembrane helix</keyword>
<reference evidence="2" key="1">
    <citation type="submission" date="2015-11" db="EMBL/GenBank/DDBJ databases">
        <authorList>
            <person name="Zhang Y."/>
            <person name="Guo Z."/>
        </authorList>
    </citation>
    <scope>NUCLEOTIDE SEQUENCE</scope>
    <source>
        <strain evidence="2">BN30871</strain>
    </source>
</reference>
<sequence length="288" mass="33457">MKEVINIYKKHKATVDEFIITMIKNLPKNYIENAHEILKNHPNIQLLYAVDNQYKQISPIICKKRSEDGNIGSIKEHYFSKVVFNNENFYISNPYIHYRTGKASLSVVHKINDVYYVFDLNLIGLLEELRLMEYNSIYDKIKRTVYFVAALILALVSITLILYGAYILGEVVFFKSENNLLHNIFQSIISVTLGIAIYDLSSQIFEHEVLFTSFAKEEDRQYKILGKFLTSIIIALSIETLMVVFKIVLGNYEKMLSAFWLLIGTTFMFVGLAFFYKIIKENSCKEND</sequence>
<organism evidence="2">
    <name type="scientific">Sulfurovum sp. enrichment culture clone C5</name>
    <dbReference type="NCBI Taxonomy" id="497650"/>
    <lineage>
        <taxon>Bacteria</taxon>
        <taxon>Pseudomonadati</taxon>
        <taxon>Campylobacterota</taxon>
        <taxon>Epsilonproteobacteria</taxon>
        <taxon>Campylobacterales</taxon>
        <taxon>Sulfurovaceae</taxon>
        <taxon>Sulfurovum</taxon>
        <taxon>environmental samples</taxon>
    </lineage>
</organism>
<dbReference type="InterPro" id="IPR029151">
    <property type="entry name" value="Sensor-like_sf"/>
</dbReference>
<name>A0A0S4XLG9_9BACT</name>
<keyword evidence="1" id="KW-0812">Transmembrane</keyword>
<dbReference type="EMBL" id="FAXN01000020">
    <property type="protein sequence ID" value="CUV65170.1"/>
    <property type="molecule type" value="Genomic_DNA"/>
</dbReference>
<feature type="transmembrane region" description="Helical" evidence="1">
    <location>
        <begin position="255"/>
        <end position="276"/>
    </location>
</feature>
<proteinExistence type="predicted"/>
<protein>
    <recommendedName>
        <fullName evidence="3">General glycosylation pathway protein</fullName>
    </recommendedName>
</protein>